<sequence length="164" mass="18347">MALITRDLLGNHHSAKQLPFHDLTKPEKDHLRKRQPSNTNEGNDLTVSKLQDLNQPPLNILEDTHIDLNLNLVTLSSSSQPYTLGNVKHALERAEREHTRKRLNSMSKSSTTIDADEAYATGCPSCLLYVLISSSNPKCPRCNMTLIPSPTTIKKPRIDLNITI</sequence>
<dbReference type="InterPro" id="IPR056440">
    <property type="entry name" value="Zn-ribbon_GIR1"/>
</dbReference>
<dbReference type="PANTHER" id="PTHR33177">
    <property type="entry name" value="PUTATIVE-RELATED"/>
    <property type="match status" value="1"/>
</dbReference>
<evidence type="ECO:0000313" key="4">
    <source>
        <dbReference type="Proteomes" id="UP001229421"/>
    </source>
</evidence>
<dbReference type="Pfam" id="PF24747">
    <property type="entry name" value="Zn-ribbon_GIR1"/>
    <property type="match status" value="1"/>
</dbReference>
<gene>
    <name evidence="3" type="ORF">QVD17_27086</name>
</gene>
<proteinExistence type="predicted"/>
<protein>
    <recommendedName>
        <fullName evidence="2">GIR1-like zinc ribbon domain-containing protein</fullName>
    </recommendedName>
</protein>
<comment type="caution">
    <text evidence="3">The sequence shown here is derived from an EMBL/GenBank/DDBJ whole genome shotgun (WGS) entry which is preliminary data.</text>
</comment>
<feature type="domain" description="GIR1-like zinc ribbon" evidence="2">
    <location>
        <begin position="122"/>
        <end position="146"/>
    </location>
</feature>
<dbReference type="Proteomes" id="UP001229421">
    <property type="component" value="Unassembled WGS sequence"/>
</dbReference>
<accession>A0AAD8K7S2</accession>
<dbReference type="InterPro" id="IPR055281">
    <property type="entry name" value="GIR1-2/SIED1"/>
</dbReference>
<evidence type="ECO:0000313" key="3">
    <source>
        <dbReference type="EMBL" id="KAK1417950.1"/>
    </source>
</evidence>
<evidence type="ECO:0000259" key="2">
    <source>
        <dbReference type="Pfam" id="PF24747"/>
    </source>
</evidence>
<keyword evidence="4" id="KW-1185">Reference proteome</keyword>
<evidence type="ECO:0000256" key="1">
    <source>
        <dbReference type="SAM" id="MobiDB-lite"/>
    </source>
</evidence>
<name>A0AAD8K7S2_TARER</name>
<dbReference type="AlphaFoldDB" id="A0AAD8K7S2"/>
<feature type="compositionally biased region" description="Polar residues" evidence="1">
    <location>
        <begin position="36"/>
        <end position="48"/>
    </location>
</feature>
<feature type="region of interest" description="Disordered" evidence="1">
    <location>
        <begin position="15"/>
        <end position="48"/>
    </location>
</feature>
<dbReference type="PANTHER" id="PTHR33177:SF24">
    <property type="entry name" value="FILAMENTOUS HEMAGGLUTININ TRANSPORTER"/>
    <property type="match status" value="1"/>
</dbReference>
<organism evidence="3 4">
    <name type="scientific">Tagetes erecta</name>
    <name type="common">African marigold</name>
    <dbReference type="NCBI Taxonomy" id="13708"/>
    <lineage>
        <taxon>Eukaryota</taxon>
        <taxon>Viridiplantae</taxon>
        <taxon>Streptophyta</taxon>
        <taxon>Embryophyta</taxon>
        <taxon>Tracheophyta</taxon>
        <taxon>Spermatophyta</taxon>
        <taxon>Magnoliopsida</taxon>
        <taxon>eudicotyledons</taxon>
        <taxon>Gunneridae</taxon>
        <taxon>Pentapetalae</taxon>
        <taxon>asterids</taxon>
        <taxon>campanulids</taxon>
        <taxon>Asterales</taxon>
        <taxon>Asteraceae</taxon>
        <taxon>Asteroideae</taxon>
        <taxon>Heliantheae alliance</taxon>
        <taxon>Tageteae</taxon>
        <taxon>Tagetes</taxon>
    </lineage>
</organism>
<reference evidence="3" key="1">
    <citation type="journal article" date="2023" name="bioRxiv">
        <title>Improved chromosome-level genome assembly for marigold (Tagetes erecta).</title>
        <authorList>
            <person name="Jiang F."/>
            <person name="Yuan L."/>
            <person name="Wang S."/>
            <person name="Wang H."/>
            <person name="Xu D."/>
            <person name="Wang A."/>
            <person name="Fan W."/>
        </authorList>
    </citation>
    <scope>NUCLEOTIDE SEQUENCE</scope>
    <source>
        <strain evidence="3">WSJ</strain>
        <tissue evidence="3">Leaf</tissue>
    </source>
</reference>
<dbReference type="EMBL" id="JAUHHV010000007">
    <property type="protein sequence ID" value="KAK1417950.1"/>
    <property type="molecule type" value="Genomic_DNA"/>
</dbReference>